<sequence length="1258" mass="130256">MKIDFIQKLAIISLIATLNAPIAQAQVIPDQTLKNEISTIRNQTIKGISSEIIEGGAIRQNNLFHSFTDFNVPQDRGVYFSNPDNITNILARITGINSSDIFGTLGVLGNANLFLINPNGISFGANANLDVRGSFVASTAERIIFNNYEFSASNPTAPPLLNINIPIGIGLRDHPGNISLKPEITSAVPVNFNLKVPAGKTLALIGGNVSVDSMAIISPGSQIELGGLTQAGIIDLHEDFSLGFPVNVTRGNVRLTNRAEVNVRSGGGGSITINSQNLEISGASRLRGGIASGLGSSDAQAGNITINNTEKITVENSSLIDNPVLPFGEGHAGDINITTGSLEVKNSTYIDTSTSGKGNAGNINITALSGDVIFENASYAPIIYTGIYTSNGQGNAGDVNININNGSLVAENIGVITENNQKTGNAGNVNLKVADSVIFDNSAVYTYTFPGTVGNGGNININTDKIILNNFSTFDSSVYGVGNAGNINLNSRSLQIKDNALYPISASTYGVGNAGNINFTSNEILLDNSQVWSIVDNLAQGNGGNIQINAHDSLQIGNGSEIQAQSVGRGNAGSVNLYADNTLKIDGVGSRISTLIGSGARGNAGDININAGSLEVTNGASLFTSLAGEGKGGSININANNLVKFDGADTFAQSIVASTGVGNAGDINIHTALLEVINNAYFESFTSGIGNGGNINITATDKVIFADSLFQGAFTSVVSSVGNAGDIQINTPVLEIKNFAELTTSTSGKGNAGNIIINATDKINIQSGRIFADVLFSGIGNGGDINIKTGNLRMSDNAVIVAKTTGAGNAGKVAINSNHQVELFGKATISTNVDIRGKGNGNDIVINSPSFLLTDNARIVASTSGEGNAGNVKITATEKAVLSGASGTELLNGVFTTVEATGRGDAGDIEINTPDFALSNGSQINTSTLGKGQSGDIIINAEKLEITENGGIFSITDGDEQAGDIFLNIVESINLNRGNILASTTSNSTGNGGNVIIDPIFVNLNDGSRIAVNSQGEGNAGDIFLTADNLNINSNSDISAATFSGEGGNISLYVDDILRLNRGVITTEAGGTGNGGNININTDFLVGRNESNIIANAFEGNGGNINITANSLFFTPESTINASSALGIDGVVETNILAVDPTQGLIELPENIEDPTKLIAENVCRRGTNSQFYRTGRGGLPITPDQVLETNTIDVGLVKPAESLGTAVSSNSNMETSSQNIIPARGWIFNEDGNLTLVDYDPTRKGLQREINQAMACN</sequence>
<evidence type="ECO:0000259" key="2">
    <source>
        <dbReference type="SMART" id="SM00912"/>
    </source>
</evidence>
<dbReference type="EMBL" id="JAYGHK010000083">
    <property type="protein sequence ID" value="MEA5610226.1"/>
    <property type="molecule type" value="Genomic_DNA"/>
</dbReference>
<feature type="signal peptide" evidence="1">
    <location>
        <begin position="1"/>
        <end position="25"/>
    </location>
</feature>
<accession>A0ABU5UVF5</accession>
<dbReference type="SUPFAM" id="SSF51126">
    <property type="entry name" value="Pectin lyase-like"/>
    <property type="match status" value="7"/>
</dbReference>
<dbReference type="Pfam" id="PF05860">
    <property type="entry name" value="TPS"/>
    <property type="match status" value="1"/>
</dbReference>
<dbReference type="Proteomes" id="UP001303285">
    <property type="component" value="Unassembled WGS sequence"/>
</dbReference>
<dbReference type="RefSeq" id="WP_323245387.1">
    <property type="nucleotide sequence ID" value="NZ_JAYGHK010000083.1"/>
</dbReference>
<keyword evidence="1" id="KW-0732">Signal</keyword>
<dbReference type="NCBIfam" id="TIGR01901">
    <property type="entry name" value="adhes_NPXG"/>
    <property type="match status" value="1"/>
</dbReference>
<evidence type="ECO:0000313" key="4">
    <source>
        <dbReference type="Proteomes" id="UP001303285"/>
    </source>
</evidence>
<feature type="domain" description="Filamentous haemagglutinin FhaB/tRNA nuclease CdiA-like TPS" evidence="2">
    <location>
        <begin position="34"/>
        <end position="146"/>
    </location>
</feature>
<evidence type="ECO:0000256" key="1">
    <source>
        <dbReference type="SAM" id="SignalP"/>
    </source>
</evidence>
<dbReference type="InterPro" id="IPR008638">
    <property type="entry name" value="FhaB/CdiA-like_TPS"/>
</dbReference>
<dbReference type="InterPro" id="IPR011050">
    <property type="entry name" value="Pectin_lyase_fold/virulence"/>
</dbReference>
<evidence type="ECO:0000313" key="3">
    <source>
        <dbReference type="EMBL" id="MEA5610226.1"/>
    </source>
</evidence>
<dbReference type="Gene3D" id="2.160.20.10">
    <property type="entry name" value="Single-stranded right-handed beta-helix, Pectin lyase-like"/>
    <property type="match status" value="4"/>
</dbReference>
<proteinExistence type="predicted"/>
<name>A0ABU5UVF5_NODSP</name>
<dbReference type="InterPro" id="IPR012334">
    <property type="entry name" value="Pectin_lyas_fold"/>
</dbReference>
<protein>
    <submittedName>
        <fullName evidence="3">Filamentous hemagglutinin N-terminal domain-containing protein</fullName>
    </submittedName>
</protein>
<organism evidence="3 4">
    <name type="scientific">Nodularia spumigena UHCC 0060</name>
    <dbReference type="NCBI Taxonomy" id="3110300"/>
    <lineage>
        <taxon>Bacteria</taxon>
        <taxon>Bacillati</taxon>
        <taxon>Cyanobacteriota</taxon>
        <taxon>Cyanophyceae</taxon>
        <taxon>Nostocales</taxon>
        <taxon>Nodulariaceae</taxon>
        <taxon>Nodularia</taxon>
    </lineage>
</organism>
<feature type="chain" id="PRO_5045254328" evidence="1">
    <location>
        <begin position="26"/>
        <end position="1258"/>
    </location>
</feature>
<keyword evidence="4" id="KW-1185">Reference proteome</keyword>
<dbReference type="SMART" id="SM00912">
    <property type="entry name" value="Haemagg_act"/>
    <property type="match status" value="1"/>
</dbReference>
<gene>
    <name evidence="3" type="ORF">VB695_19500</name>
</gene>
<comment type="caution">
    <text evidence="3">The sequence shown here is derived from an EMBL/GenBank/DDBJ whole genome shotgun (WGS) entry which is preliminary data.</text>
</comment>
<reference evidence="3 4" key="1">
    <citation type="submission" date="2023-12" db="EMBL/GenBank/DDBJ databases">
        <title>Baltic Sea Cyanobacteria.</title>
        <authorList>
            <person name="Delbaje E."/>
            <person name="Fewer D.P."/>
            <person name="Shishido T.K."/>
        </authorList>
    </citation>
    <scope>NUCLEOTIDE SEQUENCE [LARGE SCALE GENOMIC DNA]</scope>
    <source>
        <strain evidence="3 4">UHCC 0060</strain>
    </source>
</reference>